<evidence type="ECO:0000256" key="2">
    <source>
        <dbReference type="ARBA" id="ARBA00023117"/>
    </source>
</evidence>
<reference evidence="7" key="2">
    <citation type="journal article" date="2007" name="Science">
        <title>Draft genome sequence of the sexually transmitted pathogen Trichomonas vaginalis.</title>
        <authorList>
            <person name="Carlton J.M."/>
            <person name="Hirt R.P."/>
            <person name="Silva J.C."/>
            <person name="Delcher A.L."/>
            <person name="Schatz M."/>
            <person name="Zhao Q."/>
            <person name="Wortman J.R."/>
            <person name="Bidwell S.L."/>
            <person name="Alsmark U.C.M."/>
            <person name="Besteiro S."/>
            <person name="Sicheritz-Ponten T."/>
            <person name="Noel C.J."/>
            <person name="Dacks J.B."/>
            <person name="Foster P.G."/>
            <person name="Simillion C."/>
            <person name="Van de Peer Y."/>
            <person name="Miranda-Saavedra D."/>
            <person name="Barton G.J."/>
            <person name="Westrop G.D."/>
            <person name="Mueller S."/>
            <person name="Dessi D."/>
            <person name="Fiori P.L."/>
            <person name="Ren Q."/>
            <person name="Paulsen I."/>
            <person name="Zhang H."/>
            <person name="Bastida-Corcuera F.D."/>
            <person name="Simoes-Barbosa A."/>
            <person name="Brown M.T."/>
            <person name="Hayes R.D."/>
            <person name="Mukherjee M."/>
            <person name="Okumura C.Y."/>
            <person name="Schneider R."/>
            <person name="Smith A.J."/>
            <person name="Vanacova S."/>
            <person name="Villalvazo M."/>
            <person name="Haas B.J."/>
            <person name="Pertea M."/>
            <person name="Feldblyum T.V."/>
            <person name="Utterback T.R."/>
            <person name="Shu C.L."/>
            <person name="Osoegawa K."/>
            <person name="de Jong P.J."/>
            <person name="Hrdy I."/>
            <person name="Horvathova L."/>
            <person name="Zubacova Z."/>
            <person name="Dolezal P."/>
            <person name="Malik S.B."/>
            <person name="Logsdon J.M. Jr."/>
            <person name="Henze K."/>
            <person name="Gupta A."/>
            <person name="Wang C.C."/>
            <person name="Dunne R.L."/>
            <person name="Upcroft J.A."/>
            <person name="Upcroft P."/>
            <person name="White O."/>
            <person name="Salzberg S.L."/>
            <person name="Tang P."/>
            <person name="Chiu C.-H."/>
            <person name="Lee Y.-S."/>
            <person name="Embley T.M."/>
            <person name="Coombs G.H."/>
            <person name="Mottram J.C."/>
            <person name="Tachezy J."/>
            <person name="Fraser-Liggett C.M."/>
            <person name="Johnson P.J."/>
        </authorList>
    </citation>
    <scope>NUCLEOTIDE SEQUENCE [LARGE SCALE GENOMIC DNA]</scope>
    <source>
        <strain evidence="7">G3</strain>
    </source>
</reference>
<feature type="region of interest" description="Disordered" evidence="5">
    <location>
        <begin position="718"/>
        <end position="749"/>
    </location>
</feature>
<feature type="region of interest" description="Disordered" evidence="5">
    <location>
        <begin position="171"/>
        <end position="191"/>
    </location>
</feature>
<dbReference type="Pfam" id="PF00439">
    <property type="entry name" value="Bromodomain"/>
    <property type="match status" value="1"/>
</dbReference>
<dbReference type="SMART" id="SM00297">
    <property type="entry name" value="BROMO"/>
    <property type="match status" value="1"/>
</dbReference>
<feature type="compositionally biased region" description="Acidic residues" evidence="5">
    <location>
        <begin position="867"/>
        <end position="877"/>
    </location>
</feature>
<dbReference type="InterPro" id="IPR036427">
    <property type="entry name" value="Bromodomain-like_sf"/>
</dbReference>
<dbReference type="PANTHER" id="PTHR13900">
    <property type="entry name" value="TRANSCRIPTION INITIATION FACTOR TFIID"/>
    <property type="match status" value="1"/>
</dbReference>
<dbReference type="eggNOG" id="KOG0008">
    <property type="taxonomic scope" value="Eukaryota"/>
</dbReference>
<dbReference type="GO" id="GO:0016251">
    <property type="term" value="F:RNA polymerase II general transcription initiation factor activity"/>
    <property type="evidence" value="ECO:0000318"/>
    <property type="project" value="GO_Central"/>
</dbReference>
<dbReference type="RefSeq" id="XP_001583472.1">
    <property type="nucleotide sequence ID" value="XM_001583422.1"/>
</dbReference>
<evidence type="ECO:0000256" key="5">
    <source>
        <dbReference type="SAM" id="MobiDB-lite"/>
    </source>
</evidence>
<feature type="region of interest" description="Disordered" evidence="5">
    <location>
        <begin position="864"/>
        <end position="903"/>
    </location>
</feature>
<dbReference type="InterPro" id="IPR001487">
    <property type="entry name" value="Bromodomain"/>
</dbReference>
<dbReference type="InterPro" id="IPR022591">
    <property type="entry name" value="TAF1_HAT_dom"/>
</dbReference>
<dbReference type="GO" id="GO:0005669">
    <property type="term" value="C:transcription factor TFIID complex"/>
    <property type="evidence" value="ECO:0000318"/>
    <property type="project" value="GO_Central"/>
</dbReference>
<proteinExistence type="predicted"/>
<evidence type="ECO:0000313" key="7">
    <source>
        <dbReference type="EMBL" id="EAY22486.1"/>
    </source>
</evidence>
<dbReference type="GO" id="GO:0004402">
    <property type="term" value="F:histone acetyltransferase activity"/>
    <property type="evidence" value="ECO:0007669"/>
    <property type="project" value="InterPro"/>
</dbReference>
<evidence type="ECO:0000256" key="3">
    <source>
        <dbReference type="ARBA" id="ARBA00023242"/>
    </source>
</evidence>
<dbReference type="VEuPathDB" id="TrichDB:TVAG_035090"/>
<evidence type="ECO:0000259" key="6">
    <source>
        <dbReference type="PROSITE" id="PS50014"/>
    </source>
</evidence>
<organism evidence="7 8">
    <name type="scientific">Trichomonas vaginalis (strain ATCC PRA-98 / G3)</name>
    <dbReference type="NCBI Taxonomy" id="412133"/>
    <lineage>
        <taxon>Eukaryota</taxon>
        <taxon>Metamonada</taxon>
        <taxon>Parabasalia</taxon>
        <taxon>Trichomonadida</taxon>
        <taxon>Trichomonadidae</taxon>
        <taxon>Trichomonas</taxon>
    </lineage>
</organism>
<accession>A2DAI3</accession>
<comment type="subcellular location">
    <subcellularLocation>
        <location evidence="1">Nucleus</location>
    </subcellularLocation>
</comment>
<dbReference type="InParanoid" id="A2DAI3"/>
<dbReference type="KEGG" id="tva:5468009"/>
<keyword evidence="3" id="KW-0539">Nucleus</keyword>
<dbReference type="VEuPathDB" id="TrichDB:TVAGG3_0811120"/>
<feature type="region of interest" description="Disordered" evidence="5">
    <location>
        <begin position="208"/>
        <end position="227"/>
    </location>
</feature>
<dbReference type="GO" id="GO:0051123">
    <property type="term" value="P:RNA polymerase II preinitiation complex assembly"/>
    <property type="evidence" value="ECO:0000318"/>
    <property type="project" value="GO_Central"/>
</dbReference>
<dbReference type="STRING" id="5722.A2DAI3"/>
<reference evidence="7" key="1">
    <citation type="submission" date="2006-10" db="EMBL/GenBank/DDBJ databases">
        <authorList>
            <person name="Amadeo P."/>
            <person name="Zhao Q."/>
            <person name="Wortman J."/>
            <person name="Fraser-Liggett C."/>
            <person name="Carlton J."/>
        </authorList>
    </citation>
    <scope>NUCLEOTIDE SEQUENCE</scope>
    <source>
        <strain evidence="7">G3</strain>
    </source>
</reference>
<dbReference type="SMR" id="A2DAI3"/>
<name>A2DAI3_TRIV3</name>
<dbReference type="Pfam" id="PF12157">
    <property type="entry name" value="DUF3591"/>
    <property type="match status" value="1"/>
</dbReference>
<evidence type="ECO:0000256" key="4">
    <source>
        <dbReference type="PROSITE-ProRule" id="PRU00035"/>
    </source>
</evidence>
<dbReference type="Gene3D" id="1.20.920.10">
    <property type="entry name" value="Bromodomain-like"/>
    <property type="match status" value="1"/>
</dbReference>
<dbReference type="PANTHER" id="PTHR13900:SF0">
    <property type="entry name" value="TRANSCRIPTION INITIATION FACTOR TFIID SUBUNIT 1"/>
    <property type="match status" value="1"/>
</dbReference>
<protein>
    <submittedName>
        <fullName evidence="7">Bromodomain containing protein</fullName>
    </submittedName>
</protein>
<keyword evidence="8" id="KW-1185">Reference proteome</keyword>
<dbReference type="Proteomes" id="UP000001542">
    <property type="component" value="Unassembled WGS sequence"/>
</dbReference>
<dbReference type="EMBL" id="DS113183">
    <property type="protein sequence ID" value="EAY22486.1"/>
    <property type="molecule type" value="Genomic_DNA"/>
</dbReference>
<dbReference type="AlphaFoldDB" id="A2DAI3"/>
<feature type="compositionally biased region" description="Acidic residues" evidence="5">
    <location>
        <begin position="1085"/>
        <end position="1094"/>
    </location>
</feature>
<dbReference type="CDD" id="cd04369">
    <property type="entry name" value="Bromodomain"/>
    <property type="match status" value="1"/>
</dbReference>
<dbReference type="OMA" id="QIRINCK"/>
<gene>
    <name evidence="7" type="ORF">TVAG_035090</name>
</gene>
<evidence type="ECO:0000313" key="8">
    <source>
        <dbReference type="Proteomes" id="UP000001542"/>
    </source>
</evidence>
<dbReference type="SUPFAM" id="SSF47370">
    <property type="entry name" value="Bromodomain"/>
    <property type="match status" value="1"/>
</dbReference>
<dbReference type="InterPro" id="IPR040240">
    <property type="entry name" value="TAF1"/>
</dbReference>
<evidence type="ECO:0000256" key="1">
    <source>
        <dbReference type="ARBA" id="ARBA00004123"/>
    </source>
</evidence>
<dbReference type="PRINTS" id="PR00503">
    <property type="entry name" value="BROMODOMAIN"/>
</dbReference>
<sequence>MSTVSRKISLYDSLLIEYDNSQTTLVDFNYKADQWKTHFRSRIPNRRQAISRNETNQGLLPLPKKLPKEIPHQTSNETEIEKIETNIPEKKHYSFPNFTLLNQRNFETLHSVHTPLQQKQQQKHQHVQIMRQQTQPIQRMNSIVQINPMVNVQMTKTLQNQLIHYQLSRSNSGIIQPNPMPTEEQKPADEDSDKNITFEAEAFYLKANTKKEPEPQPQPQQDPRLMQPQMRPSVSIPQFQAPALQFNLPQKIINQFYAQPTYRTPPPPPPTPESPYINSALLHNDYGTIDQKLLNIPLSLDRSDKSITFTEQREQTINGFEFQSSKSLAPLEWNSISFHSEKYYTRLKVAKENRMHQAVQHSDPALNLVLIEPNLRDLENFHHPHVNTLPILGITYTVTWKPDEIPDDDPDAQISPFLKDLDDLSGRRGGIIVVEHTVEYPQFITNVGMASTLVTFWHKAHANDNPRTFDQHIQILDPDHASPFIGEIPKNEPVQCLSCNMFNVPVAKHPVESTDFLLVRSLDEPVFYLRNIDACYCAGLLEARTKVMRPGTKDAQKFNLNFIKAILINIFRGTKQYPGRHHIQVQNVIKEFFPDVNEPKLRNILKDFADFYREQGNGFWRIKEKINLDAEFQKIDITPEDVCSYQSMLVGHYHLKKSGVNILIRSKRVYQQIQKLEGELTKKVAARIEIELMKTPWARTENFVKAFEGQAMQIQRTEDGQQIMRSKSRREHDNSAGAPQPAPKKPLAGTKADLRALTLRELRDKLVSLGVPTGEIERLSRWNQVALLRELANSKAQDGKEDNITENFSRGPRNDNAAIVQRYKKVYQETFLNNLNFIASNNTNSATVSFDDGRVLDDIAMQMNRQDEDEEEEEDINDNNLTPENRQDQPQTTIISGGDPPELVPYGLATHPLMINWPELGFGDCPKRKAAKIINVSLDQNLRPVVSIQWRRTPHQIADLEKLESPVNNEQTSKTITRAEDIEAVMLKDQRKKLLDKKRRTMTAQRIKKNDNTPVQRYIPYDHQVLLVTDPDGQLSFQLEPEIIKKIVDASTRYNEFAAANAKSSSSSSSSKKKSGRSQAVVLGDSDEDDDDIAEPTVTVVRSRRSKSPVTRFNELLREVVNKLKGDGRWEIFYYPVSKKEVPDYHKIIKTPMCLQDIERNVKNEVYTTVDKFYQEMSQIRINCKTYNEDRNPDLYRYGELFWETFLEYLRENREEIDTVANEIDPVIRK</sequence>
<dbReference type="GO" id="GO:0017025">
    <property type="term" value="F:TBP-class protein binding"/>
    <property type="evidence" value="ECO:0000318"/>
    <property type="project" value="GO_Central"/>
</dbReference>
<dbReference type="PROSITE" id="PS50014">
    <property type="entry name" value="BROMODOMAIN_2"/>
    <property type="match status" value="1"/>
</dbReference>
<dbReference type="OrthoDB" id="5752at2759"/>
<feature type="domain" description="Bromo" evidence="6">
    <location>
        <begin position="1125"/>
        <end position="1195"/>
    </location>
</feature>
<feature type="compositionally biased region" description="Polar residues" evidence="5">
    <location>
        <begin position="881"/>
        <end position="895"/>
    </location>
</feature>
<keyword evidence="2 4" id="KW-0103">Bromodomain</keyword>
<feature type="region of interest" description="Disordered" evidence="5">
    <location>
        <begin position="1059"/>
        <end position="1094"/>
    </location>
</feature>